<dbReference type="OrthoDB" id="9797829at2"/>
<dbReference type="CDD" id="cd03809">
    <property type="entry name" value="GT4_MtfB-like"/>
    <property type="match status" value="1"/>
</dbReference>
<proteinExistence type="predicted"/>
<dbReference type="KEGG" id="sus:Acid_6229"/>
<dbReference type="eggNOG" id="COG0438">
    <property type="taxonomic scope" value="Bacteria"/>
</dbReference>
<dbReference type="InterPro" id="IPR028098">
    <property type="entry name" value="Glyco_trans_4-like_N"/>
</dbReference>
<evidence type="ECO:0000256" key="1">
    <source>
        <dbReference type="ARBA" id="ARBA00022679"/>
    </source>
</evidence>
<feature type="domain" description="Glycosyltransferase subfamily 4-like N-terminal" evidence="2">
    <location>
        <begin position="15"/>
        <end position="165"/>
    </location>
</feature>
<dbReference type="GO" id="GO:0009103">
    <property type="term" value="P:lipopolysaccharide biosynthetic process"/>
    <property type="evidence" value="ECO:0007669"/>
    <property type="project" value="TreeGrafter"/>
</dbReference>
<reference evidence="3" key="1">
    <citation type="submission" date="2006-10" db="EMBL/GenBank/DDBJ databases">
        <title>Complete sequence of Solibacter usitatus Ellin6076.</title>
        <authorList>
            <consortium name="US DOE Joint Genome Institute"/>
            <person name="Copeland A."/>
            <person name="Lucas S."/>
            <person name="Lapidus A."/>
            <person name="Barry K."/>
            <person name="Detter J.C."/>
            <person name="Glavina del Rio T."/>
            <person name="Hammon N."/>
            <person name="Israni S."/>
            <person name="Dalin E."/>
            <person name="Tice H."/>
            <person name="Pitluck S."/>
            <person name="Thompson L.S."/>
            <person name="Brettin T."/>
            <person name="Bruce D."/>
            <person name="Han C."/>
            <person name="Tapia R."/>
            <person name="Gilna P."/>
            <person name="Schmutz J."/>
            <person name="Larimer F."/>
            <person name="Land M."/>
            <person name="Hauser L."/>
            <person name="Kyrpides N."/>
            <person name="Mikhailova N."/>
            <person name="Janssen P.H."/>
            <person name="Kuske C.R."/>
            <person name="Richardson P."/>
        </authorList>
    </citation>
    <scope>NUCLEOTIDE SEQUENCE</scope>
    <source>
        <strain evidence="3">Ellin6076</strain>
    </source>
</reference>
<protein>
    <submittedName>
        <fullName evidence="3">Glycosyl transferase, group 1</fullName>
    </submittedName>
</protein>
<dbReference type="EMBL" id="CP000473">
    <property type="protein sequence ID" value="ABJ87155.1"/>
    <property type="molecule type" value="Genomic_DNA"/>
</dbReference>
<sequence length="353" mass="38642">MRVAIEAASLALSSGGLARYTSELSLALATGFPADEFYLVSDQPFSMPAMAPPNLHKGGGPRNLLERRWWLWGLGRELHRLGADLVHGPDFAVPYLKGRPSVLTLHDLSPWMDERWHHAAGRVRRRTPVLFDLGLATMVITPGETVRRAAIERFRLAPDRVVSVPEAAAPWLRPLARSLPPANPPYFLFVGTLEPRKNLQALIEAWREVRRTHAVDLVLAGRKRADAPEIPAEPGLRLAGEVADQELAALYSRALAFVYPSLYEGFGLPVLEAMQCGAPVIASCAVKEAAGDAAMYAGTPAELSAAMSELASHPDLAAALRERSLARAREFSWAAAARKTYEVYQEARQRFGT</sequence>
<evidence type="ECO:0000313" key="3">
    <source>
        <dbReference type="EMBL" id="ABJ87155.1"/>
    </source>
</evidence>
<dbReference type="Pfam" id="PF13439">
    <property type="entry name" value="Glyco_transf_4"/>
    <property type="match status" value="1"/>
</dbReference>
<dbReference type="STRING" id="234267.Acid_6229"/>
<accession>Q01T65</accession>
<dbReference type="Pfam" id="PF13692">
    <property type="entry name" value="Glyco_trans_1_4"/>
    <property type="match status" value="1"/>
</dbReference>
<evidence type="ECO:0000259" key="2">
    <source>
        <dbReference type="Pfam" id="PF13439"/>
    </source>
</evidence>
<gene>
    <name evidence="3" type="ordered locus">Acid_6229</name>
</gene>
<dbReference type="Gene3D" id="3.40.50.2000">
    <property type="entry name" value="Glycogen Phosphorylase B"/>
    <property type="match status" value="1"/>
</dbReference>
<organism evidence="3">
    <name type="scientific">Solibacter usitatus (strain Ellin6076)</name>
    <dbReference type="NCBI Taxonomy" id="234267"/>
    <lineage>
        <taxon>Bacteria</taxon>
        <taxon>Pseudomonadati</taxon>
        <taxon>Acidobacteriota</taxon>
        <taxon>Terriglobia</taxon>
        <taxon>Bryobacterales</taxon>
        <taxon>Solibacteraceae</taxon>
        <taxon>Candidatus Solibacter</taxon>
    </lineage>
</organism>
<dbReference type="SUPFAM" id="SSF53756">
    <property type="entry name" value="UDP-Glycosyltransferase/glycogen phosphorylase"/>
    <property type="match status" value="1"/>
</dbReference>
<keyword evidence="1 3" id="KW-0808">Transferase</keyword>
<dbReference type="AlphaFoldDB" id="Q01T65"/>
<dbReference type="InParanoid" id="Q01T65"/>
<dbReference type="GO" id="GO:0016757">
    <property type="term" value="F:glycosyltransferase activity"/>
    <property type="evidence" value="ECO:0007669"/>
    <property type="project" value="TreeGrafter"/>
</dbReference>
<dbReference type="PANTHER" id="PTHR46401:SF2">
    <property type="entry name" value="GLYCOSYLTRANSFERASE WBBK-RELATED"/>
    <property type="match status" value="1"/>
</dbReference>
<dbReference type="PANTHER" id="PTHR46401">
    <property type="entry name" value="GLYCOSYLTRANSFERASE WBBK-RELATED"/>
    <property type="match status" value="1"/>
</dbReference>
<dbReference type="CAZy" id="GT4">
    <property type="family name" value="Glycosyltransferase Family 4"/>
</dbReference>
<dbReference type="FunCoup" id="Q01T65">
    <property type="interactions" value="69"/>
</dbReference>
<dbReference type="HOGENOM" id="CLU_009583_27_6_0"/>
<name>Q01T65_SOLUE</name>